<keyword evidence="9" id="KW-0249">Electron transport</keyword>
<keyword evidence="10 15" id="KW-0175">Coiled coil</keyword>
<evidence type="ECO:0000256" key="11">
    <source>
        <dbReference type="ARBA" id="ARBA00023067"/>
    </source>
</evidence>
<comment type="function">
    <text evidence="13">Heterodimeric electron transfer flavoprotein that accepts electrons from several mitochondrial dehydrogenases, including acyl-CoA dehydrogenases, glutaryl-CoA and sarcosine dehydrogenase. It transfers the electrons to the main mitochondrial respiratory chain via ETF-ubiquinone oxidoreductase. Required for normal mitochondrial fatty acid oxidation and normal amino acid metabolism. ETFB binds an AMP molecule that probably has a purely structural role.</text>
</comment>
<dbReference type="OrthoDB" id="10255539at2759"/>
<dbReference type="InParanoid" id="A0A1I7VLX3"/>
<evidence type="ECO:0000256" key="3">
    <source>
        <dbReference type="ARBA" id="ARBA00005231"/>
    </source>
</evidence>
<evidence type="ECO:0000256" key="2">
    <source>
        <dbReference type="ARBA" id="ARBA00004305"/>
    </source>
</evidence>
<dbReference type="GO" id="GO:0009055">
    <property type="term" value="F:electron transfer activity"/>
    <property type="evidence" value="ECO:0007669"/>
    <property type="project" value="InterPro"/>
</dbReference>
<evidence type="ECO:0000256" key="13">
    <source>
        <dbReference type="ARBA" id="ARBA00045835"/>
    </source>
</evidence>
<evidence type="ECO:0000256" key="4">
    <source>
        <dbReference type="ARBA" id="ARBA00007557"/>
    </source>
</evidence>
<keyword evidence="11" id="KW-0226">DNA condensation</keyword>
<dbReference type="InterPro" id="IPR036277">
    <property type="entry name" value="SMC_hinge_sf"/>
</dbReference>
<dbReference type="Gene3D" id="3.40.50.620">
    <property type="entry name" value="HUPs"/>
    <property type="match status" value="1"/>
</dbReference>
<evidence type="ECO:0000256" key="9">
    <source>
        <dbReference type="ARBA" id="ARBA00022982"/>
    </source>
</evidence>
<dbReference type="GO" id="GO:0032991">
    <property type="term" value="C:protein-containing complex"/>
    <property type="evidence" value="ECO:0007669"/>
    <property type="project" value="UniProtKB-ARBA"/>
</dbReference>
<feature type="domain" description="Electron transfer flavoprotein alpha/beta-subunit N-terminal" evidence="16">
    <location>
        <begin position="27"/>
        <end position="220"/>
    </location>
</feature>
<dbReference type="STRING" id="7209.A0A1I7VLX3"/>
<feature type="coiled-coil region" evidence="15">
    <location>
        <begin position="737"/>
        <end position="778"/>
    </location>
</feature>
<comment type="similarity">
    <text evidence="4">Belongs to the ETF beta-subunit/FixA family.</text>
</comment>
<dbReference type="GO" id="GO:0005694">
    <property type="term" value="C:chromosome"/>
    <property type="evidence" value="ECO:0007669"/>
    <property type="project" value="InterPro"/>
</dbReference>
<dbReference type="GO" id="GO:0016887">
    <property type="term" value="F:ATP hydrolysis activity"/>
    <property type="evidence" value="ECO:0007669"/>
    <property type="project" value="InterPro"/>
</dbReference>
<dbReference type="CDD" id="cd03273">
    <property type="entry name" value="ABC_SMC2_euk"/>
    <property type="match status" value="1"/>
</dbReference>
<dbReference type="PROSITE" id="PS01065">
    <property type="entry name" value="ETF_BETA"/>
    <property type="match status" value="1"/>
</dbReference>
<dbReference type="PANTHER" id="PTHR43977">
    <property type="entry name" value="STRUCTURAL MAINTENANCE OF CHROMOSOMES PROTEIN 3"/>
    <property type="match status" value="1"/>
</dbReference>
<dbReference type="GO" id="GO:0030261">
    <property type="term" value="P:chromosome condensation"/>
    <property type="evidence" value="ECO:0007669"/>
    <property type="project" value="UniProtKB-KW"/>
</dbReference>
<keyword evidence="18" id="KW-1185">Reference proteome</keyword>
<dbReference type="Gene3D" id="1.20.1060.20">
    <property type="match status" value="1"/>
</dbReference>
<gene>
    <name evidence="19" type="primary">LOAG_16746</name>
</gene>
<evidence type="ECO:0000256" key="12">
    <source>
        <dbReference type="ARBA" id="ARBA00023306"/>
    </source>
</evidence>
<feature type="coiled-coil region" evidence="15">
    <location>
        <begin position="1045"/>
        <end position="1244"/>
    </location>
</feature>
<dbReference type="Proteomes" id="UP000095285">
    <property type="component" value="Unassembled WGS sequence"/>
</dbReference>
<dbReference type="SUPFAM" id="SSF75553">
    <property type="entry name" value="Smc hinge domain"/>
    <property type="match status" value="1"/>
</dbReference>
<evidence type="ECO:0000256" key="10">
    <source>
        <dbReference type="ARBA" id="ARBA00023054"/>
    </source>
</evidence>
<dbReference type="FunFam" id="3.40.50.620:FF:000011">
    <property type="entry name" value="Electron transfer flavoprotein subunit beta"/>
    <property type="match status" value="1"/>
</dbReference>
<keyword evidence="6" id="KW-0813">Transport</keyword>
<dbReference type="GO" id="GO:0005759">
    <property type="term" value="C:mitochondrial matrix"/>
    <property type="evidence" value="ECO:0007669"/>
    <property type="project" value="UniProtKB-SubCell"/>
</dbReference>
<dbReference type="SUPFAM" id="SSF52540">
    <property type="entry name" value="P-loop containing nucleoside triphosphate hydrolases"/>
    <property type="match status" value="1"/>
</dbReference>
<dbReference type="InterPro" id="IPR027417">
    <property type="entry name" value="P-loop_NTPase"/>
</dbReference>
<evidence type="ECO:0000256" key="8">
    <source>
        <dbReference type="ARBA" id="ARBA00022840"/>
    </source>
</evidence>
<protein>
    <recommendedName>
        <fullName evidence="5">Electron transfer flavoprotein subunit beta</fullName>
    </recommendedName>
</protein>
<dbReference type="InterPro" id="IPR033948">
    <property type="entry name" value="ETF_beta_N"/>
</dbReference>
<evidence type="ECO:0000256" key="14">
    <source>
        <dbReference type="ARBA" id="ARBA00046893"/>
    </source>
</evidence>
<dbReference type="eggNOG" id="KOG0933">
    <property type="taxonomic scope" value="Eukaryota"/>
</dbReference>
<sequence length="1511" mass="170600">MCLAMRALVAVKRVVDYAIKIRVKPDKSGVIKQNVQHSMNPFDEIALEEAVRLKEKQIVKEVVAVSLGSSKSQETLRTALAKGADRAIHVEVEEAMAEKIEPLLVAKILRKIAEAEKPDLILLGKQAIDDDCGQTAQLLAGLLNWPQAMYASVVEQESDKTFIVTREVDGGRESIRIKTPAVISADLRLNEPRYATLPNIMKAKNKPLEKKTPSDYGVEVAQQTQILEVTEPPVRKSGGFVEDVPSLVVKLKEEGNSPHKTGQLFCTPSRPSHSELGLMNGDKACFRTSVFNVCIWVNWIFRDIRLGMRIKRIEIDGFKSYAQRQIIDGFDAQFNAITGLNGSGKSNILDAICFVLGISNLSQVRAAQLSDLVYKQGQAGISKATVSITFDNTDTSNRPVGFDKYDEIIVRRQIVINGRNTYTINGAAATNSRVADMFRTVGLNVNNPHFLIMQGRITKVLNMKPMEIVGMIEEAAGTRMYEAKKQSAVRTIEKKEGKMAEIKQLMEEDILPQVEKLKRDRSNFLEYQKIGRELEALQRKLIAFDFMSSLTHSHTLQDDVATVKNRICEVDRVIYDTKEELGRKELRLKELEDNRNSKVGQEKKEIEDRIKVTMAALTAAEADRDAMRDKGKETRTAIDRKTKSIQSDKNELEKKCRELKKLETEIGGEEKRGKEAEEAVKRARNKMEALAKGMITDEDGHAVTLDAQLTAQRSALSALETKIKTAQMRLKQLEPLLAKKKGELNAVTSQADLEERERSNLEQQVRSIEAKLNGLNFNEEAGLQIASERRILAAERSALTDAVMDFEARNPYLKFEYSDPYPNFDRRSVNGIVAKLFRIRDFRFATALEVAGAGALYNIIVQNAQIGRDLLKNGNLRHRVTILPLDKIEGRLLDNRKLQRAQDLVGKENVFIAKDLVEYAPELEQAMRHVFGSVFICTSDNDAKKVTFDAHINARSVSLAGSDFNPGGVLTGGSRGNKPALLTSLDTTMKNIERITEIDCHLHQLEDRLKNLAPIRQQYIKLSDEHGQCSRRLQAINDNMKHSAAQILRNEIVDIESEIPQYRDTVENGNVERRKLEEKISVLNERKKNEKIFQEKEKREAQKDLGAAEKELASLKSSFEKARVSLETLREEIASLQKTIAEDEEELSVFLKETKQSVKEMTILEGNVAKAKEAAEEAKKEMQKFTERMRERDAYMRSVVETVNALKKSLKESDLKKEQLQKDIQDMKKNVEDCARRAARLEKQHNWIMEEKHHFGQIGTAYDFTGYSIEKGQKELEDRTTRKHALERSINAKAMNMLGTAEEQCRQLEAKMEQLMNDKAKLLDAIEKLDIKKKNEIIKAHEKVNRDFGNIFSTLLPGTSAKLEPPTGATSALGGLEVKVAFRNKWKDSLGELSGGQRSLVALSLVLAMLKFKPAPIYILDEVDAALDLSHTQNIGAMIKTHFRESQFIIVSLKDGMFNHANVLFKTRFVDGTSTVIRTENKDQWIIDEPLEIRGIEKENDSNIPRKRRKE</sequence>
<dbReference type="WBParaSite" id="EN70_3977">
    <property type="protein sequence ID" value="EN70_3977"/>
    <property type="gene ID" value="EN70_3977"/>
</dbReference>
<evidence type="ECO:0000313" key="19">
    <source>
        <dbReference type="WBParaSite" id="EN70_3977"/>
    </source>
</evidence>
<dbReference type="FunCoup" id="A0A1I7VLX3">
    <property type="interactions" value="2560"/>
</dbReference>
<feature type="coiled-coil region" evidence="15">
    <location>
        <begin position="1291"/>
        <end position="1332"/>
    </location>
</feature>
<keyword evidence="8" id="KW-0067">ATP-binding</keyword>
<dbReference type="GO" id="GO:0005634">
    <property type="term" value="C:nucleus"/>
    <property type="evidence" value="ECO:0007669"/>
    <property type="project" value="UniProtKB-SubCell"/>
</dbReference>
<dbReference type="InterPro" id="IPR014730">
    <property type="entry name" value="ETF_a/b_N"/>
</dbReference>
<dbReference type="Pfam" id="PF01012">
    <property type="entry name" value="ETF"/>
    <property type="match status" value="1"/>
</dbReference>
<dbReference type="GO" id="GO:0033539">
    <property type="term" value="P:fatty acid beta-oxidation using acyl-CoA dehydrogenase"/>
    <property type="evidence" value="ECO:0007669"/>
    <property type="project" value="UniProtKB-ARBA"/>
</dbReference>
<dbReference type="InterPro" id="IPR014729">
    <property type="entry name" value="Rossmann-like_a/b/a_fold"/>
</dbReference>
<evidence type="ECO:0000259" key="16">
    <source>
        <dbReference type="SMART" id="SM00893"/>
    </source>
</evidence>
<dbReference type="Gene3D" id="3.40.50.300">
    <property type="entry name" value="P-loop containing nucleotide triphosphate hydrolases"/>
    <property type="match status" value="2"/>
</dbReference>
<organism evidence="18 19">
    <name type="scientific">Loa loa</name>
    <name type="common">Eye worm</name>
    <name type="synonym">Filaria loa</name>
    <dbReference type="NCBI Taxonomy" id="7209"/>
    <lineage>
        <taxon>Eukaryota</taxon>
        <taxon>Metazoa</taxon>
        <taxon>Ecdysozoa</taxon>
        <taxon>Nematoda</taxon>
        <taxon>Chromadorea</taxon>
        <taxon>Rhabditida</taxon>
        <taxon>Spirurina</taxon>
        <taxon>Spiruromorpha</taxon>
        <taxon>Filarioidea</taxon>
        <taxon>Onchocercidae</taxon>
        <taxon>Loa</taxon>
    </lineage>
</organism>
<name>A0A1I7VLX3_LOALO</name>
<dbReference type="InterPro" id="IPR027120">
    <property type="entry name" value="Smc2_ABC"/>
</dbReference>
<dbReference type="Pfam" id="PF02463">
    <property type="entry name" value="SMC_N"/>
    <property type="match status" value="1"/>
</dbReference>
<dbReference type="Pfam" id="PF06470">
    <property type="entry name" value="SMC_hinge"/>
    <property type="match status" value="1"/>
</dbReference>
<accession>A0A1I7VLX3</accession>
<dbReference type="SMART" id="SM00893">
    <property type="entry name" value="ETF"/>
    <property type="match status" value="1"/>
</dbReference>
<dbReference type="Gene3D" id="3.30.70.1620">
    <property type="match status" value="1"/>
</dbReference>
<dbReference type="CDD" id="cd01714">
    <property type="entry name" value="ETF_beta"/>
    <property type="match status" value="1"/>
</dbReference>
<dbReference type="SUPFAM" id="SSF52402">
    <property type="entry name" value="Adenine nucleotide alpha hydrolases-like"/>
    <property type="match status" value="1"/>
</dbReference>
<comment type="subcellular location">
    <subcellularLocation>
        <location evidence="2">Mitochondrion matrix</location>
    </subcellularLocation>
    <subcellularLocation>
        <location evidence="1">Nucleus</location>
    </subcellularLocation>
</comment>
<feature type="coiled-coil region" evidence="15">
    <location>
        <begin position="574"/>
        <end position="693"/>
    </location>
</feature>
<comment type="similarity">
    <text evidence="3">Belongs to the SMC family. SMC2 subfamily.</text>
</comment>
<evidence type="ECO:0000256" key="15">
    <source>
        <dbReference type="SAM" id="Coils"/>
    </source>
</evidence>
<feature type="domain" description="SMC hinge" evidence="17">
    <location>
        <begin position="827"/>
        <end position="947"/>
    </location>
</feature>
<dbReference type="GO" id="GO:0005524">
    <property type="term" value="F:ATP binding"/>
    <property type="evidence" value="ECO:0007669"/>
    <property type="project" value="UniProtKB-KW"/>
</dbReference>
<keyword evidence="7" id="KW-0547">Nucleotide-binding</keyword>
<evidence type="ECO:0000256" key="5">
    <source>
        <dbReference type="ARBA" id="ARBA00016797"/>
    </source>
</evidence>
<evidence type="ECO:0000256" key="7">
    <source>
        <dbReference type="ARBA" id="ARBA00022741"/>
    </source>
</evidence>
<evidence type="ECO:0000259" key="17">
    <source>
        <dbReference type="SMART" id="SM00968"/>
    </source>
</evidence>
<reference evidence="18" key="1">
    <citation type="submission" date="2012-04" db="EMBL/GenBank/DDBJ databases">
        <title>The Genome Sequence of Loa loa.</title>
        <authorList>
            <consortium name="The Broad Institute Genome Sequencing Platform"/>
            <consortium name="Broad Institute Genome Sequencing Center for Infectious Disease"/>
            <person name="Nutman T.B."/>
            <person name="Fink D.L."/>
            <person name="Russ C."/>
            <person name="Young S."/>
            <person name="Zeng Q."/>
            <person name="Gargeya S."/>
            <person name="Alvarado L."/>
            <person name="Berlin A."/>
            <person name="Chapman S.B."/>
            <person name="Chen Z."/>
            <person name="Freedman E."/>
            <person name="Gellesch M."/>
            <person name="Goldberg J."/>
            <person name="Griggs A."/>
            <person name="Gujja S."/>
            <person name="Heilman E.R."/>
            <person name="Heiman D."/>
            <person name="Howarth C."/>
            <person name="Mehta T."/>
            <person name="Neiman D."/>
            <person name="Pearson M."/>
            <person name="Roberts A."/>
            <person name="Saif S."/>
            <person name="Shea T."/>
            <person name="Shenoy N."/>
            <person name="Sisk P."/>
            <person name="Stolte C."/>
            <person name="Sykes S."/>
            <person name="White J."/>
            <person name="Yandava C."/>
            <person name="Haas B."/>
            <person name="Henn M.R."/>
            <person name="Nusbaum C."/>
            <person name="Birren B."/>
        </authorList>
    </citation>
    <scope>NUCLEOTIDE SEQUENCE [LARGE SCALE GENOMIC DNA]</scope>
</reference>
<dbReference type="InterPro" id="IPR003395">
    <property type="entry name" value="RecF/RecN/SMC_N"/>
</dbReference>
<keyword evidence="12" id="KW-0131">Cell cycle</keyword>
<dbReference type="InterPro" id="IPR010935">
    <property type="entry name" value="SMC_hinge"/>
</dbReference>
<dbReference type="InterPro" id="IPR000049">
    <property type="entry name" value="ET-Flavoprotein_bsu_CS"/>
</dbReference>
<dbReference type="FunFam" id="3.40.50.300:FF:000385">
    <property type="entry name" value="Structural maintenance of chromosomes 2"/>
    <property type="match status" value="1"/>
</dbReference>
<reference evidence="19" key="2">
    <citation type="submission" date="2016-11" db="UniProtKB">
        <authorList>
            <consortium name="WormBaseParasite"/>
        </authorList>
    </citation>
    <scope>IDENTIFICATION</scope>
</reference>
<evidence type="ECO:0000256" key="1">
    <source>
        <dbReference type="ARBA" id="ARBA00004123"/>
    </source>
</evidence>
<evidence type="ECO:0000256" key="6">
    <source>
        <dbReference type="ARBA" id="ARBA00022448"/>
    </source>
</evidence>
<dbReference type="SMART" id="SM00968">
    <property type="entry name" value="SMC_hinge"/>
    <property type="match status" value="1"/>
</dbReference>
<proteinExistence type="inferred from homology"/>
<evidence type="ECO:0000313" key="18">
    <source>
        <dbReference type="Proteomes" id="UP000095285"/>
    </source>
</evidence>
<comment type="subunit">
    <text evidence="14">Heterodimer composed of ETFA and ETFB. Identified in a complex that contains ETFA, ETFB and ETFRF1. Interacts with ACADM.</text>
</comment>